<keyword evidence="3" id="KW-0479">Metal-binding</keyword>
<accession>A0A2S9Q8I3</accession>
<name>A0A2S9Q8I3_9HYPH</name>
<dbReference type="InterPro" id="IPR016047">
    <property type="entry name" value="M23ase_b-sheet_dom"/>
</dbReference>
<evidence type="ECO:0000313" key="9">
    <source>
        <dbReference type="EMBL" id="PRH85651.1"/>
    </source>
</evidence>
<dbReference type="PANTHER" id="PTHR21666">
    <property type="entry name" value="PEPTIDASE-RELATED"/>
    <property type="match status" value="1"/>
</dbReference>
<dbReference type="EMBL" id="PUEJ01000008">
    <property type="protein sequence ID" value="PRH85651.1"/>
    <property type="molecule type" value="Genomic_DNA"/>
</dbReference>
<gene>
    <name evidence="9" type="ORF">C5L14_22020</name>
</gene>
<keyword evidence="2" id="KW-0645">Protease</keyword>
<dbReference type="GO" id="GO:0006508">
    <property type="term" value="P:proteolysis"/>
    <property type="evidence" value="ECO:0007669"/>
    <property type="project" value="UniProtKB-KW"/>
</dbReference>
<keyword evidence="4" id="KW-0378">Hydrolase</keyword>
<dbReference type="AlphaFoldDB" id="A0A2S9Q8I3"/>
<evidence type="ECO:0000256" key="4">
    <source>
        <dbReference type="ARBA" id="ARBA00022801"/>
    </source>
</evidence>
<sequence length="646" mass="69169">MDPGTQAPLSADGGRAPDRRKVSIRWLTGTVLTGLCGAGLMGGAVYAALDGEYSVGHAPQIAPAVVRESEAQTSTQKTDRILIQTDTMEAHQVIRVSTTTKVGDKDVIKVKPFARVLASLQIASGPLASQVPPYNPQALSADPDAALAPATAHVEQAPDDGEVTVASRDLVGVNFQPTSGPQLPDEQVLALVRAQSQGGDPSAAIIPPQFVALAADDDRAESADLTALRETDVQTDPDSALKITIVPENFTNITKTAPEVSSREQTITVEDKDTLAAILGRLGATPQEVQDIAKALGDAGKLHGGLRLRVLVAPGGEEDAHSRPVRLSVYNADKHLGTVVLADTGGYVSVQDPNSTDIAANAQDNQGGDDEDEGDSGTGIRLYYSIYETALKQQVPKEMIERLLRVYAYDVDLTRHTRPGDNFELFYEQDDAGNPVGDILYTALTVNGELKRYYHFASPDDGQVDYYDEDGKSARKFLTRKPINGGEMRSTFGMRRHPILGYYKMHTGVDWADRVGTPILATGNGTIVKSGWTNGYGRHIEIQHANGYLSTYSHMNSFASGTGVGAKVKMGQVIGYLGQSGLATGPHIHYEVKINGSFVDPMRIKLPQGRELNGDLLASFKAERDRINALMSKAPVAEIATGTNKS</sequence>
<organism evidence="9 10">
    <name type="scientific">Labrys okinawensis</name>
    <dbReference type="NCBI Taxonomy" id="346911"/>
    <lineage>
        <taxon>Bacteria</taxon>
        <taxon>Pseudomonadati</taxon>
        <taxon>Pseudomonadota</taxon>
        <taxon>Alphaproteobacteria</taxon>
        <taxon>Hyphomicrobiales</taxon>
        <taxon>Xanthobacteraceae</taxon>
        <taxon>Labrys</taxon>
    </lineage>
</organism>
<dbReference type="GO" id="GO:0004222">
    <property type="term" value="F:metalloendopeptidase activity"/>
    <property type="evidence" value="ECO:0007669"/>
    <property type="project" value="TreeGrafter"/>
</dbReference>
<dbReference type="CDD" id="cd12797">
    <property type="entry name" value="M23_peptidase"/>
    <property type="match status" value="1"/>
</dbReference>
<proteinExistence type="predicted"/>
<keyword evidence="10" id="KW-1185">Reference proteome</keyword>
<dbReference type="PANTHER" id="PTHR21666:SF288">
    <property type="entry name" value="CELL DIVISION PROTEIN YTFB"/>
    <property type="match status" value="1"/>
</dbReference>
<reference evidence="9 10" key="1">
    <citation type="submission" date="2018-02" db="EMBL/GenBank/DDBJ databases">
        <title>Whole genome sequencing of endophytic bacterium.</title>
        <authorList>
            <person name="Eedara R."/>
            <person name="Podile A.R."/>
        </authorList>
    </citation>
    <scope>NUCLEOTIDE SEQUENCE [LARGE SCALE GENOMIC DNA]</scope>
    <source>
        <strain evidence="9 10">RP1T</strain>
    </source>
</reference>
<feature type="region of interest" description="Disordered" evidence="7">
    <location>
        <begin position="353"/>
        <end position="375"/>
    </location>
</feature>
<dbReference type="OrthoDB" id="9805070at2"/>
<evidence type="ECO:0000256" key="3">
    <source>
        <dbReference type="ARBA" id="ARBA00022723"/>
    </source>
</evidence>
<dbReference type="Pfam" id="PF01551">
    <property type="entry name" value="Peptidase_M23"/>
    <property type="match status" value="1"/>
</dbReference>
<comment type="cofactor">
    <cofactor evidence="1">
        <name>Zn(2+)</name>
        <dbReference type="ChEBI" id="CHEBI:29105"/>
    </cofactor>
</comment>
<feature type="domain" description="M23ase beta-sheet core" evidence="8">
    <location>
        <begin position="504"/>
        <end position="601"/>
    </location>
</feature>
<evidence type="ECO:0000259" key="8">
    <source>
        <dbReference type="Pfam" id="PF01551"/>
    </source>
</evidence>
<dbReference type="Gene3D" id="2.70.70.10">
    <property type="entry name" value="Glucose Permease (Domain IIA)"/>
    <property type="match status" value="1"/>
</dbReference>
<comment type="caution">
    <text evidence="9">The sequence shown here is derived from an EMBL/GenBank/DDBJ whole genome shotgun (WGS) entry which is preliminary data.</text>
</comment>
<dbReference type="SUPFAM" id="SSF51261">
    <property type="entry name" value="Duplicated hybrid motif"/>
    <property type="match status" value="1"/>
</dbReference>
<dbReference type="GO" id="GO:0046872">
    <property type="term" value="F:metal ion binding"/>
    <property type="evidence" value="ECO:0007669"/>
    <property type="project" value="UniProtKB-KW"/>
</dbReference>
<dbReference type="InterPro" id="IPR050570">
    <property type="entry name" value="Cell_wall_metabolism_enzyme"/>
</dbReference>
<keyword evidence="6" id="KW-0482">Metalloprotease</keyword>
<evidence type="ECO:0000256" key="6">
    <source>
        <dbReference type="ARBA" id="ARBA00023049"/>
    </source>
</evidence>
<evidence type="ECO:0000256" key="5">
    <source>
        <dbReference type="ARBA" id="ARBA00022833"/>
    </source>
</evidence>
<dbReference type="Proteomes" id="UP000237682">
    <property type="component" value="Unassembled WGS sequence"/>
</dbReference>
<evidence type="ECO:0000256" key="1">
    <source>
        <dbReference type="ARBA" id="ARBA00001947"/>
    </source>
</evidence>
<dbReference type="InterPro" id="IPR011055">
    <property type="entry name" value="Dup_hybrid_motif"/>
</dbReference>
<evidence type="ECO:0000256" key="7">
    <source>
        <dbReference type="SAM" id="MobiDB-lite"/>
    </source>
</evidence>
<evidence type="ECO:0000256" key="2">
    <source>
        <dbReference type="ARBA" id="ARBA00022670"/>
    </source>
</evidence>
<dbReference type="Gene3D" id="3.10.450.350">
    <property type="match status" value="1"/>
</dbReference>
<evidence type="ECO:0000313" key="10">
    <source>
        <dbReference type="Proteomes" id="UP000237682"/>
    </source>
</evidence>
<protein>
    <recommendedName>
        <fullName evidence="8">M23ase beta-sheet core domain-containing protein</fullName>
    </recommendedName>
</protein>
<dbReference type="RefSeq" id="WP_105864210.1">
    <property type="nucleotide sequence ID" value="NZ_PUEJ01000008.1"/>
</dbReference>
<keyword evidence="5" id="KW-0862">Zinc</keyword>